<protein>
    <submittedName>
        <fullName evidence="1">Unnamed protein product</fullName>
    </submittedName>
</protein>
<name>A0ACB5SRD6_AMBMO</name>
<gene>
    <name evidence="1" type="ORF">Amon02_000008300</name>
</gene>
<proteinExistence type="predicted"/>
<dbReference type="EMBL" id="BSXS01000003">
    <property type="protein sequence ID" value="GME70188.1"/>
    <property type="molecule type" value="Genomic_DNA"/>
</dbReference>
<keyword evidence="2" id="KW-1185">Reference proteome</keyword>
<reference evidence="1" key="1">
    <citation type="submission" date="2023-04" db="EMBL/GenBank/DDBJ databases">
        <title>Ambrosiozyma monospora NBRC 10751.</title>
        <authorList>
            <person name="Ichikawa N."/>
            <person name="Sato H."/>
            <person name="Tonouchi N."/>
        </authorList>
    </citation>
    <scope>NUCLEOTIDE SEQUENCE</scope>
    <source>
        <strain evidence="1">NBRC 10751</strain>
    </source>
</reference>
<comment type="caution">
    <text evidence="1">The sequence shown here is derived from an EMBL/GenBank/DDBJ whole genome shotgun (WGS) entry which is preliminary data.</text>
</comment>
<dbReference type="Proteomes" id="UP001165064">
    <property type="component" value="Unassembled WGS sequence"/>
</dbReference>
<organism evidence="1 2">
    <name type="scientific">Ambrosiozyma monospora</name>
    <name type="common">Yeast</name>
    <name type="synonym">Endomycopsis monosporus</name>
    <dbReference type="NCBI Taxonomy" id="43982"/>
    <lineage>
        <taxon>Eukaryota</taxon>
        <taxon>Fungi</taxon>
        <taxon>Dikarya</taxon>
        <taxon>Ascomycota</taxon>
        <taxon>Saccharomycotina</taxon>
        <taxon>Pichiomycetes</taxon>
        <taxon>Pichiales</taxon>
        <taxon>Pichiaceae</taxon>
        <taxon>Ambrosiozyma</taxon>
    </lineage>
</organism>
<accession>A0ACB5SRD6</accession>
<sequence length="226" mass="26023">MPNHQIKSPNEKLTAPYIKLFSFPTPNNEKVTILLELLHLDYYSYQLDLFTESTEQYEAWYTKINPNGRIPAIEHVDSNGTKTTIFESAAILQYLSDKFDKKREFSYGPDLPHYYEQQEWMLLFLTGLEPIKFKHIRELLVEAVPDKSVLVKAEKDAERYMAIFEKRLKENGTGFLVGDHLSLADIVSYPWLGAAILPLDGEKYPAIKAWIDAISSIKEVKIAMGF</sequence>
<evidence type="ECO:0000313" key="1">
    <source>
        <dbReference type="EMBL" id="GME70188.1"/>
    </source>
</evidence>
<evidence type="ECO:0000313" key="2">
    <source>
        <dbReference type="Proteomes" id="UP001165064"/>
    </source>
</evidence>